<keyword evidence="1" id="KW-0732">Signal</keyword>
<comment type="caution">
    <text evidence="2">The sequence shown here is derived from an EMBL/GenBank/DDBJ whole genome shotgun (WGS) entry which is preliminary data.</text>
</comment>
<evidence type="ECO:0000313" key="2">
    <source>
        <dbReference type="EMBL" id="PNX84886.1"/>
    </source>
</evidence>
<feature type="chain" id="PRO_5014408746" evidence="1">
    <location>
        <begin position="19"/>
        <end position="113"/>
    </location>
</feature>
<sequence>MRSLFLLLIALSFSYVFGEQIFPVHIGSIFGGGGGGGSGVSSGSSREPKYKIEFHPEESPFHPDLADECPKVLFKDSLLFKILKECWHSCLTMVLCIDDIGELGNKSGFRRFC</sequence>
<accession>A0A2K3M270</accession>
<feature type="signal peptide" evidence="1">
    <location>
        <begin position="1"/>
        <end position="18"/>
    </location>
</feature>
<evidence type="ECO:0000256" key="1">
    <source>
        <dbReference type="SAM" id="SignalP"/>
    </source>
</evidence>
<evidence type="ECO:0000313" key="3">
    <source>
        <dbReference type="Proteomes" id="UP000236291"/>
    </source>
</evidence>
<reference evidence="2 3" key="2">
    <citation type="journal article" date="2017" name="Front. Plant Sci.">
        <title>Gene Classification and Mining of Molecular Markers Useful in Red Clover (Trifolium pratense) Breeding.</title>
        <authorList>
            <person name="Istvanek J."/>
            <person name="Dluhosova J."/>
            <person name="Dluhos P."/>
            <person name="Patkova L."/>
            <person name="Nedelnik J."/>
            <person name="Repkova J."/>
        </authorList>
    </citation>
    <scope>NUCLEOTIDE SEQUENCE [LARGE SCALE GENOMIC DNA]</scope>
    <source>
        <strain evidence="3">cv. Tatra</strain>
        <tissue evidence="2">Young leaves</tissue>
    </source>
</reference>
<proteinExistence type="predicted"/>
<reference evidence="2 3" key="1">
    <citation type="journal article" date="2014" name="Am. J. Bot.">
        <title>Genome assembly and annotation for red clover (Trifolium pratense; Fabaceae).</title>
        <authorList>
            <person name="Istvanek J."/>
            <person name="Jaros M."/>
            <person name="Krenek A."/>
            <person name="Repkova J."/>
        </authorList>
    </citation>
    <scope>NUCLEOTIDE SEQUENCE [LARGE SCALE GENOMIC DNA]</scope>
    <source>
        <strain evidence="3">cv. Tatra</strain>
        <tissue evidence="2">Young leaves</tissue>
    </source>
</reference>
<dbReference type="STRING" id="57577.A0A2K3M270"/>
<gene>
    <name evidence="2" type="ORF">L195_g040950</name>
</gene>
<organism evidence="2 3">
    <name type="scientific">Trifolium pratense</name>
    <name type="common">Red clover</name>
    <dbReference type="NCBI Taxonomy" id="57577"/>
    <lineage>
        <taxon>Eukaryota</taxon>
        <taxon>Viridiplantae</taxon>
        <taxon>Streptophyta</taxon>
        <taxon>Embryophyta</taxon>
        <taxon>Tracheophyta</taxon>
        <taxon>Spermatophyta</taxon>
        <taxon>Magnoliopsida</taxon>
        <taxon>eudicotyledons</taxon>
        <taxon>Gunneridae</taxon>
        <taxon>Pentapetalae</taxon>
        <taxon>rosids</taxon>
        <taxon>fabids</taxon>
        <taxon>Fabales</taxon>
        <taxon>Fabaceae</taxon>
        <taxon>Papilionoideae</taxon>
        <taxon>50 kb inversion clade</taxon>
        <taxon>NPAAA clade</taxon>
        <taxon>Hologalegina</taxon>
        <taxon>IRL clade</taxon>
        <taxon>Trifolieae</taxon>
        <taxon>Trifolium</taxon>
    </lineage>
</organism>
<dbReference type="EMBL" id="ASHM01047489">
    <property type="protein sequence ID" value="PNX84886.1"/>
    <property type="molecule type" value="Genomic_DNA"/>
</dbReference>
<name>A0A2K3M270_TRIPR</name>
<protein>
    <submittedName>
        <fullName evidence="2">Uncharacterized protein</fullName>
    </submittedName>
</protein>
<dbReference type="Proteomes" id="UP000236291">
    <property type="component" value="Unassembled WGS sequence"/>
</dbReference>
<dbReference type="AlphaFoldDB" id="A0A2K3M270"/>